<accession>A0ABV0QMZ7</accession>
<evidence type="ECO:0000313" key="3">
    <source>
        <dbReference type="Proteomes" id="UP001434883"/>
    </source>
</evidence>
<keyword evidence="3" id="KW-1185">Reference proteome</keyword>
<sequence>MPQARHANVIFRVELLLFPCNHFIMLLKQQLGSLQEELKRRESRWASTHSRLRQHINSLNQESSSLRDEVHRWSLSHAYT</sequence>
<comment type="caution">
    <text evidence="2">The sequence shown here is derived from an EMBL/GenBank/DDBJ whole genome shotgun (WGS) entry which is preliminary data.</text>
</comment>
<evidence type="ECO:0000256" key="1">
    <source>
        <dbReference type="SAM" id="Coils"/>
    </source>
</evidence>
<gene>
    <name evidence="2" type="ORF">XENOCAPTIV_025887</name>
</gene>
<organism evidence="2 3">
    <name type="scientific">Xenoophorus captivus</name>
    <dbReference type="NCBI Taxonomy" id="1517983"/>
    <lineage>
        <taxon>Eukaryota</taxon>
        <taxon>Metazoa</taxon>
        <taxon>Chordata</taxon>
        <taxon>Craniata</taxon>
        <taxon>Vertebrata</taxon>
        <taxon>Euteleostomi</taxon>
        <taxon>Actinopterygii</taxon>
        <taxon>Neopterygii</taxon>
        <taxon>Teleostei</taxon>
        <taxon>Neoteleostei</taxon>
        <taxon>Acanthomorphata</taxon>
        <taxon>Ovalentaria</taxon>
        <taxon>Atherinomorphae</taxon>
        <taxon>Cyprinodontiformes</taxon>
        <taxon>Goodeidae</taxon>
        <taxon>Xenoophorus</taxon>
    </lineage>
</organism>
<keyword evidence="1" id="KW-0175">Coiled coil</keyword>
<evidence type="ECO:0000313" key="2">
    <source>
        <dbReference type="EMBL" id="MEQ2197222.1"/>
    </source>
</evidence>
<reference evidence="2 3" key="1">
    <citation type="submission" date="2021-06" db="EMBL/GenBank/DDBJ databases">
        <authorList>
            <person name="Palmer J.M."/>
        </authorList>
    </citation>
    <scope>NUCLEOTIDE SEQUENCE [LARGE SCALE GENOMIC DNA]</scope>
    <source>
        <strain evidence="2 3">XC_2019</strain>
        <tissue evidence="2">Muscle</tissue>
    </source>
</reference>
<proteinExistence type="predicted"/>
<protein>
    <submittedName>
        <fullName evidence="2">Uncharacterized protein</fullName>
    </submittedName>
</protein>
<feature type="coiled-coil region" evidence="1">
    <location>
        <begin position="24"/>
        <end position="69"/>
    </location>
</feature>
<name>A0ABV0QMZ7_9TELE</name>
<dbReference type="Proteomes" id="UP001434883">
    <property type="component" value="Unassembled WGS sequence"/>
</dbReference>
<dbReference type="EMBL" id="JAHRIN010017437">
    <property type="protein sequence ID" value="MEQ2197222.1"/>
    <property type="molecule type" value="Genomic_DNA"/>
</dbReference>